<dbReference type="InterPro" id="IPR051682">
    <property type="entry name" value="Mito_Persulfide_Diox"/>
</dbReference>
<keyword evidence="3" id="KW-1185">Reference proteome</keyword>
<dbReference type="SMART" id="SM00849">
    <property type="entry name" value="Lactamase_B"/>
    <property type="match status" value="1"/>
</dbReference>
<sequence length="248" mass="27572">MEIAVDNNVQQPKVHCIFSPANSTWCYIIADRASGHAIIIDPLLSRDHTGAIASTVPDLILEIVHSNNYTVDHVLETNAHEEYPSAAWYLRNQLLEKRGRAPRVAVQKSLRIVQRIHARKYGIKNKFWTGEFDGRFVDGEVLGAGSLRIQVIHLPGRSQDHVGYVIGDNLFAGDCCFHTRNHFHLHPVVQDCLMISIKRLQSMSPKLRIWTTRGCSSRPEGCVGEFIGVHGKNANVPVAGGIEQGLVA</sequence>
<dbReference type="SUPFAM" id="SSF56281">
    <property type="entry name" value="Metallo-hydrolase/oxidoreductase"/>
    <property type="match status" value="1"/>
</dbReference>
<dbReference type="Gene3D" id="3.60.15.10">
    <property type="entry name" value="Ribonuclease Z/Hydroxyacylglutathione hydrolase-like"/>
    <property type="match status" value="1"/>
</dbReference>
<dbReference type="GeneID" id="35604790"/>
<dbReference type="InterPro" id="IPR001279">
    <property type="entry name" value="Metallo-B-lactamas"/>
</dbReference>
<evidence type="ECO:0000259" key="1">
    <source>
        <dbReference type="SMART" id="SM00849"/>
    </source>
</evidence>
<protein>
    <recommendedName>
        <fullName evidence="1">Metallo-beta-lactamase domain-containing protein</fullName>
    </recommendedName>
</protein>
<dbReference type="RefSeq" id="XP_023630736.1">
    <property type="nucleotide sequence ID" value="XM_023774968.1"/>
</dbReference>
<reference evidence="2 3" key="1">
    <citation type="submission" date="2016-03" db="EMBL/GenBank/DDBJ databases">
        <authorList>
            <person name="Ploux O."/>
        </authorList>
    </citation>
    <scope>NUCLEOTIDE SEQUENCE [LARGE SCALE GENOMIC DNA]</scope>
    <source>
        <strain evidence="2 3">URUG2</strain>
    </source>
</reference>
<evidence type="ECO:0000313" key="2">
    <source>
        <dbReference type="EMBL" id="CZT24012.1"/>
    </source>
</evidence>
<proteinExistence type="predicted"/>
<evidence type="ECO:0000313" key="3">
    <source>
        <dbReference type="Proteomes" id="UP000225277"/>
    </source>
</evidence>
<dbReference type="Pfam" id="PF00753">
    <property type="entry name" value="Lactamase_B"/>
    <property type="match status" value="1"/>
</dbReference>
<dbReference type="EMBL" id="FJUY01000019">
    <property type="protein sequence ID" value="CZT24012.1"/>
    <property type="molecule type" value="Genomic_DNA"/>
</dbReference>
<dbReference type="GO" id="GO:0070813">
    <property type="term" value="P:hydrogen sulfide metabolic process"/>
    <property type="evidence" value="ECO:0007669"/>
    <property type="project" value="TreeGrafter"/>
</dbReference>
<dbReference type="STRING" id="112498.A0A2D3VFS2"/>
<dbReference type="GO" id="GO:0050313">
    <property type="term" value="F:sulfur dioxygenase activity"/>
    <property type="evidence" value="ECO:0007669"/>
    <property type="project" value="TreeGrafter"/>
</dbReference>
<dbReference type="AlphaFoldDB" id="A0A2D3VFS2"/>
<dbReference type="GO" id="GO:0006749">
    <property type="term" value="P:glutathione metabolic process"/>
    <property type="evidence" value="ECO:0007669"/>
    <property type="project" value="TreeGrafter"/>
</dbReference>
<organism evidence="2 3">
    <name type="scientific">Ramularia collo-cygni</name>
    <dbReference type="NCBI Taxonomy" id="112498"/>
    <lineage>
        <taxon>Eukaryota</taxon>
        <taxon>Fungi</taxon>
        <taxon>Dikarya</taxon>
        <taxon>Ascomycota</taxon>
        <taxon>Pezizomycotina</taxon>
        <taxon>Dothideomycetes</taxon>
        <taxon>Dothideomycetidae</taxon>
        <taxon>Mycosphaerellales</taxon>
        <taxon>Mycosphaerellaceae</taxon>
        <taxon>Ramularia</taxon>
    </lineage>
</organism>
<accession>A0A2D3VFS2</accession>
<dbReference type="OrthoDB" id="449487at2759"/>
<dbReference type="PANTHER" id="PTHR43084">
    <property type="entry name" value="PERSULFIDE DIOXYGENASE ETHE1"/>
    <property type="match status" value="1"/>
</dbReference>
<gene>
    <name evidence="2" type="ORF">RCC_09729</name>
</gene>
<name>A0A2D3VFS2_9PEZI</name>
<dbReference type="PANTHER" id="PTHR43084:SF1">
    <property type="entry name" value="PERSULFIDE DIOXYGENASE ETHE1, MITOCHONDRIAL"/>
    <property type="match status" value="1"/>
</dbReference>
<dbReference type="Proteomes" id="UP000225277">
    <property type="component" value="Unassembled WGS sequence"/>
</dbReference>
<dbReference type="InterPro" id="IPR036866">
    <property type="entry name" value="RibonucZ/Hydroxyglut_hydro"/>
</dbReference>
<feature type="domain" description="Metallo-beta-lactamase" evidence="1">
    <location>
        <begin position="23"/>
        <end position="213"/>
    </location>
</feature>